<sequence>MESDMATDGGSLPLPHIMKSSIRPDSSSTLFTSTSPRSPVNPTSSRENPVTRPPFSHGVQDVLYHVSPAFLAAVLTVLDKEPTLTCVMTVACAQLPGSGIVGTGRSM</sequence>
<evidence type="ECO:0000313" key="1">
    <source>
        <dbReference type="EMBL" id="KAI3757821.1"/>
    </source>
</evidence>
<gene>
    <name evidence="1" type="ORF">L6452_05364</name>
</gene>
<reference evidence="2" key="1">
    <citation type="journal article" date="2022" name="Mol. Ecol. Resour.">
        <title>The genomes of chicory, endive, great burdock and yacon provide insights into Asteraceae palaeo-polyploidization history and plant inulin production.</title>
        <authorList>
            <person name="Fan W."/>
            <person name="Wang S."/>
            <person name="Wang H."/>
            <person name="Wang A."/>
            <person name="Jiang F."/>
            <person name="Liu H."/>
            <person name="Zhao H."/>
            <person name="Xu D."/>
            <person name="Zhang Y."/>
        </authorList>
    </citation>
    <scope>NUCLEOTIDE SEQUENCE [LARGE SCALE GENOMIC DNA]</scope>
    <source>
        <strain evidence="2">cv. Niubang</strain>
    </source>
</reference>
<keyword evidence="2" id="KW-1185">Reference proteome</keyword>
<reference evidence="1 2" key="2">
    <citation type="journal article" date="2022" name="Mol. Ecol. Resour.">
        <title>The genomes of chicory, endive, great burdock and yacon provide insights into Asteraceae paleo-polyploidization history and plant inulin production.</title>
        <authorList>
            <person name="Fan W."/>
            <person name="Wang S."/>
            <person name="Wang H."/>
            <person name="Wang A."/>
            <person name="Jiang F."/>
            <person name="Liu H."/>
            <person name="Zhao H."/>
            <person name="Xu D."/>
            <person name="Zhang Y."/>
        </authorList>
    </citation>
    <scope>NUCLEOTIDE SEQUENCE [LARGE SCALE GENOMIC DNA]</scope>
    <source>
        <strain evidence="2">cv. Niubang</strain>
    </source>
</reference>
<proteinExistence type="predicted"/>
<evidence type="ECO:0000313" key="2">
    <source>
        <dbReference type="Proteomes" id="UP001055879"/>
    </source>
</evidence>
<dbReference type="EMBL" id="CM042048">
    <property type="protein sequence ID" value="KAI3757821.1"/>
    <property type="molecule type" value="Genomic_DNA"/>
</dbReference>
<protein>
    <submittedName>
        <fullName evidence="1">Uncharacterized protein</fullName>
    </submittedName>
</protein>
<name>A0ACB9EGH6_ARCLA</name>
<comment type="caution">
    <text evidence="1">The sequence shown here is derived from an EMBL/GenBank/DDBJ whole genome shotgun (WGS) entry which is preliminary data.</text>
</comment>
<dbReference type="Proteomes" id="UP001055879">
    <property type="component" value="Linkage Group LG02"/>
</dbReference>
<organism evidence="1 2">
    <name type="scientific">Arctium lappa</name>
    <name type="common">Greater burdock</name>
    <name type="synonym">Lappa major</name>
    <dbReference type="NCBI Taxonomy" id="4217"/>
    <lineage>
        <taxon>Eukaryota</taxon>
        <taxon>Viridiplantae</taxon>
        <taxon>Streptophyta</taxon>
        <taxon>Embryophyta</taxon>
        <taxon>Tracheophyta</taxon>
        <taxon>Spermatophyta</taxon>
        <taxon>Magnoliopsida</taxon>
        <taxon>eudicotyledons</taxon>
        <taxon>Gunneridae</taxon>
        <taxon>Pentapetalae</taxon>
        <taxon>asterids</taxon>
        <taxon>campanulids</taxon>
        <taxon>Asterales</taxon>
        <taxon>Asteraceae</taxon>
        <taxon>Carduoideae</taxon>
        <taxon>Cardueae</taxon>
        <taxon>Arctiinae</taxon>
        <taxon>Arctium</taxon>
    </lineage>
</organism>
<accession>A0ACB9EGH6</accession>